<accession>A0A3S5HM92</accession>
<evidence type="ECO:0000313" key="8">
    <source>
        <dbReference type="EMBL" id="AZP14365.1"/>
    </source>
</evidence>
<comment type="catalytic activity">
    <reaction evidence="1">
        <text>[protein]-peptidylproline (omega=180) = [protein]-peptidylproline (omega=0)</text>
        <dbReference type="Rhea" id="RHEA:16237"/>
        <dbReference type="Rhea" id="RHEA-COMP:10747"/>
        <dbReference type="Rhea" id="RHEA-COMP:10748"/>
        <dbReference type="ChEBI" id="CHEBI:83833"/>
        <dbReference type="ChEBI" id="CHEBI:83834"/>
        <dbReference type="EC" id="5.2.1.8"/>
    </reaction>
</comment>
<feature type="domain" description="PpiC" evidence="7">
    <location>
        <begin position="124"/>
        <end position="237"/>
    </location>
</feature>
<dbReference type="OrthoDB" id="5564407at2"/>
<dbReference type="PANTHER" id="PTHR47245">
    <property type="entry name" value="PEPTIDYLPROLYL ISOMERASE"/>
    <property type="match status" value="1"/>
</dbReference>
<protein>
    <recommendedName>
        <fullName evidence="3">peptidylprolyl isomerase</fullName>
        <ecNumber evidence="3">5.2.1.8</ecNumber>
    </recommendedName>
</protein>
<keyword evidence="5" id="KW-0697">Rotamase</keyword>
<dbReference type="Gene3D" id="6.10.140.970">
    <property type="match status" value="1"/>
</dbReference>
<evidence type="ECO:0000259" key="7">
    <source>
        <dbReference type="Pfam" id="PF13145"/>
    </source>
</evidence>
<organism evidence="8 9">
    <name type="scientific">Undibacterium parvum</name>
    <dbReference type="NCBI Taxonomy" id="401471"/>
    <lineage>
        <taxon>Bacteria</taxon>
        <taxon>Pseudomonadati</taxon>
        <taxon>Pseudomonadota</taxon>
        <taxon>Betaproteobacteria</taxon>
        <taxon>Burkholderiales</taxon>
        <taxon>Oxalobacteraceae</taxon>
        <taxon>Undibacterium</taxon>
    </lineage>
</organism>
<evidence type="ECO:0000256" key="5">
    <source>
        <dbReference type="ARBA" id="ARBA00023110"/>
    </source>
</evidence>
<evidence type="ECO:0000313" key="9">
    <source>
        <dbReference type="Proteomes" id="UP000275663"/>
    </source>
</evidence>
<evidence type="ECO:0000256" key="2">
    <source>
        <dbReference type="ARBA" id="ARBA00007656"/>
    </source>
</evidence>
<dbReference type="Proteomes" id="UP000275663">
    <property type="component" value="Chromosome"/>
</dbReference>
<comment type="similarity">
    <text evidence="2">Belongs to the PpiC/parvulin rotamase family.</text>
</comment>
<keyword evidence="6 8" id="KW-0413">Isomerase</keyword>
<dbReference type="NCBIfam" id="TIGR02925">
    <property type="entry name" value="cis_trans_EpsD"/>
    <property type="match status" value="1"/>
</dbReference>
<evidence type="ECO:0000256" key="4">
    <source>
        <dbReference type="ARBA" id="ARBA00022729"/>
    </source>
</evidence>
<dbReference type="InterPro" id="IPR027304">
    <property type="entry name" value="Trigger_fact/SurA_dom_sf"/>
</dbReference>
<dbReference type="InterPro" id="IPR050245">
    <property type="entry name" value="PrsA_foldase"/>
</dbReference>
<proteinExistence type="inferred from homology"/>
<keyword evidence="4" id="KW-0732">Signal</keyword>
<dbReference type="Gene3D" id="1.10.8.1040">
    <property type="match status" value="1"/>
</dbReference>
<dbReference type="InterPro" id="IPR014274">
    <property type="entry name" value="PPIase_EpsD"/>
</dbReference>
<dbReference type="GO" id="GO:0003755">
    <property type="term" value="F:peptidyl-prolyl cis-trans isomerase activity"/>
    <property type="evidence" value="ECO:0007669"/>
    <property type="project" value="UniProtKB-KW"/>
</dbReference>
<dbReference type="KEGG" id="upv:EJN92_02325"/>
<dbReference type="SUPFAM" id="SSF109998">
    <property type="entry name" value="Triger factor/SurA peptide-binding domain-like"/>
    <property type="match status" value="1"/>
</dbReference>
<dbReference type="InterPro" id="IPR000297">
    <property type="entry name" value="PPIase_PpiC"/>
</dbReference>
<dbReference type="AlphaFoldDB" id="A0A3S5HM92"/>
<dbReference type="EMBL" id="CP034464">
    <property type="protein sequence ID" value="AZP14365.1"/>
    <property type="molecule type" value="Genomic_DNA"/>
</dbReference>
<dbReference type="Pfam" id="PF13145">
    <property type="entry name" value="Rotamase_2"/>
    <property type="match status" value="1"/>
</dbReference>
<dbReference type="PANTHER" id="PTHR47245:SF1">
    <property type="entry name" value="FOLDASE PROTEIN PRSA"/>
    <property type="match status" value="1"/>
</dbReference>
<gene>
    <name evidence="8" type="primary">epsD</name>
    <name evidence="8" type="ORF">EJN92_02325</name>
</gene>
<sequence length="327" mass="35085">MPAALTTATPGTRLLCSALIALAVLGLSACGSKEKAPGQAIAKVNGDEITVHQLNEELQRLGGQQGVTNKQVLEALVDRQLILGEALKEKTDRDPAVMQAVERAKAQIYVQAYLQKKIGNSAKPSKTDVDSFFEKNPDLFTQRKQYDLKELVIETKNFSPELSAMMDTAKSLDEVAAWLEAKNIQFSRAQISRTSTDLPAEMIKSLKGMQKGQLFTIKEGGRSLLVSLHEIKDAAVTAAVAAPQIEQFLISKKNKEASEAELARLRTTGKIEYLNAEIINKGQPADAAPASVASNVAVAPAANAVAANKLENKPDDAVINRGVAGLK</sequence>
<evidence type="ECO:0000256" key="3">
    <source>
        <dbReference type="ARBA" id="ARBA00013194"/>
    </source>
</evidence>
<dbReference type="EC" id="5.2.1.8" evidence="3"/>
<name>A0A3S5HM92_9BURK</name>
<reference evidence="8 9" key="1">
    <citation type="journal article" date="2011" name="Int. J. Syst. Evol. Microbiol.">
        <title>Description of Undibacterium oligocarboniphilum sp. nov., isolated from purified water, and Undibacterium pigrum strain CCUG 49012 as the type strain of Undibacterium parvum sp. nov., and emended descriptions of the genus Undibacterium and the species Undibacterium pigrum.</title>
        <authorList>
            <person name="Eder W."/>
            <person name="Wanner G."/>
            <person name="Ludwig W."/>
            <person name="Busse H.J."/>
            <person name="Ziemke-Kageler F."/>
            <person name="Lang E."/>
        </authorList>
    </citation>
    <scope>NUCLEOTIDE SEQUENCE [LARGE SCALE GENOMIC DNA]</scope>
    <source>
        <strain evidence="8 9">DSM 23061</strain>
    </source>
</reference>
<evidence type="ECO:0000256" key="6">
    <source>
        <dbReference type="ARBA" id="ARBA00023235"/>
    </source>
</evidence>
<keyword evidence="9" id="KW-1185">Reference proteome</keyword>
<evidence type="ECO:0000256" key="1">
    <source>
        <dbReference type="ARBA" id="ARBA00000971"/>
    </source>
</evidence>